<evidence type="ECO:0000256" key="2">
    <source>
        <dbReference type="ARBA" id="ARBA00023015"/>
    </source>
</evidence>
<evidence type="ECO:0000256" key="1">
    <source>
        <dbReference type="ARBA" id="ARBA00022491"/>
    </source>
</evidence>
<dbReference type="CDD" id="cd01392">
    <property type="entry name" value="HTH_LacI"/>
    <property type="match status" value="1"/>
</dbReference>
<dbReference type="SUPFAM" id="SSF53822">
    <property type="entry name" value="Periplasmic binding protein-like I"/>
    <property type="match status" value="1"/>
</dbReference>
<dbReference type="PANTHER" id="PTHR30146">
    <property type="entry name" value="LACI-RELATED TRANSCRIPTIONAL REPRESSOR"/>
    <property type="match status" value="1"/>
</dbReference>
<reference evidence="6" key="1">
    <citation type="submission" date="2016-08" db="EMBL/GenBank/DDBJ databases">
        <authorList>
            <person name="Seilhamer J.J."/>
        </authorList>
    </citation>
    <scope>NUCLEOTIDE SEQUENCE</scope>
    <source>
        <strain evidence="6">86</strain>
    </source>
</reference>
<proteinExistence type="predicted"/>
<evidence type="ECO:0000256" key="4">
    <source>
        <dbReference type="ARBA" id="ARBA00023163"/>
    </source>
</evidence>
<dbReference type="EMBL" id="FMJD01000002">
    <property type="protein sequence ID" value="SCM72133.1"/>
    <property type="molecule type" value="Genomic_DNA"/>
</dbReference>
<dbReference type="Gene3D" id="1.10.260.40">
    <property type="entry name" value="lambda repressor-like DNA-binding domains"/>
    <property type="match status" value="1"/>
</dbReference>
<feature type="domain" description="HTH lacI-type" evidence="5">
    <location>
        <begin position="1"/>
        <end position="53"/>
    </location>
</feature>
<dbReference type="SMART" id="SM00354">
    <property type="entry name" value="HTH_LACI"/>
    <property type="match status" value="1"/>
</dbReference>
<keyword evidence="4" id="KW-0804">Transcription</keyword>
<dbReference type="SUPFAM" id="SSF47413">
    <property type="entry name" value="lambda repressor-like DNA-binding domains"/>
    <property type="match status" value="1"/>
</dbReference>
<keyword evidence="2" id="KW-0805">Transcription regulation</keyword>
<gene>
    <name evidence="6" type="ORF">KL86PLE_100476</name>
</gene>
<dbReference type="PANTHER" id="PTHR30146:SF148">
    <property type="entry name" value="HTH-TYPE TRANSCRIPTIONAL REPRESSOR PURR-RELATED"/>
    <property type="match status" value="1"/>
</dbReference>
<protein>
    <submittedName>
        <fullName evidence="6">LacI family transcriptional regulator</fullName>
    </submittedName>
</protein>
<dbReference type="InterPro" id="IPR028082">
    <property type="entry name" value="Peripla_BP_I"/>
</dbReference>
<organism evidence="6">
    <name type="scientific">uncultured Pleomorphomonas sp</name>
    <dbReference type="NCBI Taxonomy" id="442121"/>
    <lineage>
        <taxon>Bacteria</taxon>
        <taxon>Pseudomonadati</taxon>
        <taxon>Pseudomonadota</taxon>
        <taxon>Alphaproteobacteria</taxon>
        <taxon>Hyphomicrobiales</taxon>
        <taxon>Pleomorphomonadaceae</taxon>
        <taxon>Pleomorphomonas</taxon>
        <taxon>environmental samples</taxon>
    </lineage>
</organism>
<evidence type="ECO:0000259" key="5">
    <source>
        <dbReference type="PROSITE" id="PS50932"/>
    </source>
</evidence>
<name>A0A212L3J5_9HYPH</name>
<dbReference type="GO" id="GO:0000976">
    <property type="term" value="F:transcription cis-regulatory region binding"/>
    <property type="evidence" value="ECO:0007669"/>
    <property type="project" value="TreeGrafter"/>
</dbReference>
<dbReference type="CDD" id="cd06267">
    <property type="entry name" value="PBP1_LacI_sugar_binding-like"/>
    <property type="match status" value="1"/>
</dbReference>
<dbReference type="Pfam" id="PF13377">
    <property type="entry name" value="Peripla_BP_3"/>
    <property type="match status" value="1"/>
</dbReference>
<dbReference type="PROSITE" id="PS50932">
    <property type="entry name" value="HTH_LACI_2"/>
    <property type="match status" value="1"/>
</dbReference>
<sequence length="333" mass="36080">MLDVARTAQVSVATVSALINGTTRVSPALTQRIEAAISAIGYERNAIARSLKLGATNTIGLMVSDIRNPFFTDIVATIQYALNRVGYAVMVCSSDENTELQDMQIKLLLDRAVDGLIIAPAGEDVMLKDFLASVRRPMVIVDRTCEGLDVDTVTLDNRKAVLDATSYLIGLGHRRIGYIAGPLITSTGRDRLAGYRDALAAAEVPYVDELVQDGDSREAGGYRAAMQLLTQRDRPSAIFSANNLMTIGAMRAIRDAGLSCPDDISVACFDDFPWADVFRPHLTTIAQPVQAIGEYAANLLLDRLSGKADEAPRRLVIQGRLIVRESCRALARP</sequence>
<accession>A0A212L3J5</accession>
<keyword evidence="3" id="KW-0238">DNA-binding</keyword>
<dbReference type="InterPro" id="IPR010982">
    <property type="entry name" value="Lambda_DNA-bd_dom_sf"/>
</dbReference>
<dbReference type="InterPro" id="IPR046335">
    <property type="entry name" value="LacI/GalR-like_sensor"/>
</dbReference>
<dbReference type="GO" id="GO:0003700">
    <property type="term" value="F:DNA-binding transcription factor activity"/>
    <property type="evidence" value="ECO:0007669"/>
    <property type="project" value="TreeGrafter"/>
</dbReference>
<dbReference type="InterPro" id="IPR000843">
    <property type="entry name" value="HTH_LacI"/>
</dbReference>
<evidence type="ECO:0000313" key="6">
    <source>
        <dbReference type="EMBL" id="SCM72133.1"/>
    </source>
</evidence>
<dbReference type="Gene3D" id="3.40.50.2300">
    <property type="match status" value="2"/>
</dbReference>
<evidence type="ECO:0000256" key="3">
    <source>
        <dbReference type="ARBA" id="ARBA00023125"/>
    </source>
</evidence>
<dbReference type="RefSeq" id="WP_100078519.1">
    <property type="nucleotide sequence ID" value="NZ_LT608334.1"/>
</dbReference>
<keyword evidence="1" id="KW-0678">Repressor</keyword>
<dbReference type="AlphaFoldDB" id="A0A212L3J5"/>
<dbReference type="Pfam" id="PF00356">
    <property type="entry name" value="LacI"/>
    <property type="match status" value="1"/>
</dbReference>